<name>A0ACB8D6U7_DERSI</name>
<sequence length="690" mass="78982">MTDCNDPVEAEADVLKRHLRGLRKRGSLWTGYTESLEAFTDFLHDLAQINITFRTEHSAKQNGRLLMASRRGDVVVDENIPFTVLRNSKRSCIFGWELKKLQGPGSSQVTEAEQSAASSSQKKRKLGCTAMMRVKQVEIYPEYRINRPPGRTKHERDTASRQQISRLKLALQEEGSIQTVLRQERFYISMSDIKSHCNHDISRCVRSTQPIEPKLATKIVELVRQGMTAVKAMESHLKCYVKDVLFLNKPCPLVSSRYYYPSEWDIRKHIRQALQKCRFNSTDQDSAAKYVEELREKTPTTNCFFRSCEMRREEDNQLLPVQQDQTDWDILESVAQDCHSTLLFCIQTNFMRELLLKYSSNVVCLDATYKTTECALPLFFIIVKTTSCYAVVGAFVVQFETAECIGEALSIWRAWNSDLNPKFWMVDLNQAEITALSNAFPCGRTIISDSHREQAWHRFFSTEENDVADVSAVEALLSQIADSQNEQDFKMALTSLKESPHWLQNHKLQKYITHWLSVKELWVKMYRLDLPYDCNNGADLKSYLARKCGNLSLSELVKALVEVCFPEMEAQFLQASISSPSHPLNNIFESPAVPKKEPDMISLSTTPSTFSEQFRESPARSDAEYIALDPHQPPQHSQHHLTSQIRTQTKKIASVLHYINDDAVLQEVLAMLTVAKALIRENLAINDVEI</sequence>
<reference evidence="1" key="1">
    <citation type="submission" date="2020-05" db="EMBL/GenBank/DDBJ databases">
        <title>Large-scale comparative analyses of tick genomes elucidate their genetic diversity and vector capacities.</title>
        <authorList>
            <person name="Jia N."/>
            <person name="Wang J."/>
            <person name="Shi W."/>
            <person name="Du L."/>
            <person name="Sun Y."/>
            <person name="Zhan W."/>
            <person name="Jiang J."/>
            <person name="Wang Q."/>
            <person name="Zhang B."/>
            <person name="Ji P."/>
            <person name="Sakyi L.B."/>
            <person name="Cui X."/>
            <person name="Yuan T."/>
            <person name="Jiang B."/>
            <person name="Yang W."/>
            <person name="Lam T.T.-Y."/>
            <person name="Chang Q."/>
            <person name="Ding S."/>
            <person name="Wang X."/>
            <person name="Zhu J."/>
            <person name="Ruan X."/>
            <person name="Zhao L."/>
            <person name="Wei J."/>
            <person name="Que T."/>
            <person name="Du C."/>
            <person name="Cheng J."/>
            <person name="Dai P."/>
            <person name="Han X."/>
            <person name="Huang E."/>
            <person name="Gao Y."/>
            <person name="Liu J."/>
            <person name="Shao H."/>
            <person name="Ye R."/>
            <person name="Li L."/>
            <person name="Wei W."/>
            <person name="Wang X."/>
            <person name="Wang C."/>
            <person name="Yang T."/>
            <person name="Huo Q."/>
            <person name="Li W."/>
            <person name="Guo W."/>
            <person name="Chen H."/>
            <person name="Zhou L."/>
            <person name="Ni X."/>
            <person name="Tian J."/>
            <person name="Zhou Y."/>
            <person name="Sheng Y."/>
            <person name="Liu T."/>
            <person name="Pan Y."/>
            <person name="Xia L."/>
            <person name="Li J."/>
            <person name="Zhao F."/>
            <person name="Cao W."/>
        </authorList>
    </citation>
    <scope>NUCLEOTIDE SEQUENCE</scope>
    <source>
        <strain evidence="1">Dsil-2018</strain>
    </source>
</reference>
<evidence type="ECO:0000313" key="2">
    <source>
        <dbReference type="Proteomes" id="UP000821865"/>
    </source>
</evidence>
<comment type="caution">
    <text evidence="1">The sequence shown here is derived from an EMBL/GenBank/DDBJ whole genome shotgun (WGS) entry which is preliminary data.</text>
</comment>
<proteinExistence type="predicted"/>
<keyword evidence="2" id="KW-1185">Reference proteome</keyword>
<organism evidence="1 2">
    <name type="scientific">Dermacentor silvarum</name>
    <name type="common">Tick</name>
    <dbReference type="NCBI Taxonomy" id="543639"/>
    <lineage>
        <taxon>Eukaryota</taxon>
        <taxon>Metazoa</taxon>
        <taxon>Ecdysozoa</taxon>
        <taxon>Arthropoda</taxon>
        <taxon>Chelicerata</taxon>
        <taxon>Arachnida</taxon>
        <taxon>Acari</taxon>
        <taxon>Parasitiformes</taxon>
        <taxon>Ixodida</taxon>
        <taxon>Ixodoidea</taxon>
        <taxon>Ixodidae</taxon>
        <taxon>Rhipicephalinae</taxon>
        <taxon>Dermacentor</taxon>
    </lineage>
</organism>
<protein>
    <submittedName>
        <fullName evidence="1">Uncharacterized protein</fullName>
    </submittedName>
</protein>
<accession>A0ACB8D6U7</accession>
<dbReference type="EMBL" id="CM023472">
    <property type="protein sequence ID" value="KAH7960095.1"/>
    <property type="molecule type" value="Genomic_DNA"/>
</dbReference>
<gene>
    <name evidence="1" type="ORF">HPB49_016917</name>
</gene>
<evidence type="ECO:0000313" key="1">
    <source>
        <dbReference type="EMBL" id="KAH7960095.1"/>
    </source>
</evidence>
<dbReference type="Proteomes" id="UP000821865">
    <property type="component" value="Chromosome 3"/>
</dbReference>